<reference evidence="2" key="1">
    <citation type="submission" date="2016-11" db="EMBL/GenBank/DDBJ databases">
        <authorList>
            <person name="Varghese N."/>
            <person name="Submissions S."/>
        </authorList>
    </citation>
    <scope>NUCLEOTIDE SEQUENCE [LARGE SCALE GENOMIC DNA]</scope>
    <source>
        <strain evidence="2">DSM 3071</strain>
    </source>
</reference>
<dbReference type="GeneID" id="89511359"/>
<keyword evidence="2" id="KW-1185">Reference proteome</keyword>
<evidence type="ECO:0000313" key="2">
    <source>
        <dbReference type="Proteomes" id="UP000184278"/>
    </source>
</evidence>
<dbReference type="RefSeq" id="WP_073390075.1">
    <property type="nucleotide sequence ID" value="NZ_FQXK01000045.1"/>
</dbReference>
<dbReference type="STRING" id="1121131.SAMN02745229_03782"/>
<dbReference type="EMBL" id="FQXK01000045">
    <property type="protein sequence ID" value="SHI88527.1"/>
    <property type="molecule type" value="Genomic_DNA"/>
</dbReference>
<dbReference type="Proteomes" id="UP000184278">
    <property type="component" value="Unassembled WGS sequence"/>
</dbReference>
<organism evidence="1 2">
    <name type="scientific">Butyrivibrio fibrisolvens DSM 3071</name>
    <dbReference type="NCBI Taxonomy" id="1121131"/>
    <lineage>
        <taxon>Bacteria</taxon>
        <taxon>Bacillati</taxon>
        <taxon>Bacillota</taxon>
        <taxon>Clostridia</taxon>
        <taxon>Lachnospirales</taxon>
        <taxon>Lachnospiraceae</taxon>
        <taxon>Butyrivibrio</taxon>
    </lineage>
</organism>
<proteinExistence type="predicted"/>
<evidence type="ECO:0000313" key="1">
    <source>
        <dbReference type="EMBL" id="SHI88527.1"/>
    </source>
</evidence>
<evidence type="ECO:0008006" key="3">
    <source>
        <dbReference type="Google" id="ProtNLM"/>
    </source>
</evidence>
<protein>
    <recommendedName>
        <fullName evidence="3">RES domain-containing protein</fullName>
    </recommendedName>
</protein>
<name>A0A1M6EST9_BUTFI</name>
<gene>
    <name evidence="1" type="ORF">SAMN02745229_03782</name>
</gene>
<accession>A0A1M6EST9</accession>
<dbReference type="OrthoDB" id="7068172at2"/>
<dbReference type="AlphaFoldDB" id="A0A1M6EST9"/>
<sequence>MEKEKRVESILDFVKLPITIDSDDDYKKVLQEKLELYINWISVFINDSNYYISRATDDDKIKLINRIKYDCIAIKKCVNDYYVGKVGSASQRIRSLLEKIIKEDTNKFVVAPIDSSYSTRLSSCFAGIENENIYQLLKKQREEQLCFYRARTDFFDNPKEMYHIPLNKRDLVGTERFSIPGVPCLYLGTSAFDVWLELDRPPYCKFNVSAIRLNEEGKKLSILNLACNPYILFGISSIGNDDSGKNIGKINNLTRIILRLYPLVIATSIRNKGSAGKFRSEYIVSQLLMMNLQSLGCDGISYISKRIGENEEYAFPQMVNIALPVYKASEIAREYGEICEKIEITKPLNYEEFMSLELDALERNVKNSYYAKVFNVSMMQNPSTNIVSCGRTVNYGKTKFFRFENSLCGQKFYRMNEVMGEK</sequence>